<organism evidence="3">
    <name type="scientific">viral metagenome</name>
    <dbReference type="NCBI Taxonomy" id="1070528"/>
    <lineage>
        <taxon>unclassified sequences</taxon>
        <taxon>metagenomes</taxon>
        <taxon>organismal metagenomes</taxon>
    </lineage>
</organism>
<feature type="domain" description="Cyclin N-terminal" evidence="2">
    <location>
        <begin position="110"/>
        <end position="215"/>
    </location>
</feature>
<keyword evidence="1" id="KW-0472">Membrane</keyword>
<name>A0A6C0J946_9ZZZZ</name>
<dbReference type="Gene3D" id="1.10.472.10">
    <property type="entry name" value="Cyclin-like"/>
    <property type="match status" value="1"/>
</dbReference>
<evidence type="ECO:0000259" key="2">
    <source>
        <dbReference type="Pfam" id="PF00134"/>
    </source>
</evidence>
<keyword evidence="1" id="KW-0812">Transmembrane</keyword>
<dbReference type="InterPro" id="IPR006671">
    <property type="entry name" value="Cyclin_N"/>
</dbReference>
<sequence>MLLQVFKKNTATIATYLSPLRKQQILDHIGDEEFDLLQNCLDINVNTRYITSEILEHPFLKETMHGGGLSWIPSSYMDALIAKKPIHELKYYSEIAENITIYNEPGMKSILSACDNINIKHLEIIFEWLYDVLKYKIYSLYFMLPLMGILVGYYLEEYPSTSSKDFQAVGCAAFKIASCLTDKPISYKDLVYSAANSFTVKHIEDTTHKMVLVLNKYDYIPIQPRSVSLLNLIINEIVEFPDLIEEDEHKYGEFAVVIDIALYLLTMMTIHGILYGHSLDQAVHTSLSIASNLTGYDNLEGTIDDDLVISFITNLTELELFTGKIIKNGVQKIRGY</sequence>
<feature type="transmembrane region" description="Helical" evidence="1">
    <location>
        <begin position="254"/>
        <end position="275"/>
    </location>
</feature>
<proteinExistence type="predicted"/>
<evidence type="ECO:0000256" key="1">
    <source>
        <dbReference type="SAM" id="Phobius"/>
    </source>
</evidence>
<protein>
    <recommendedName>
        <fullName evidence="2">Cyclin N-terminal domain-containing protein</fullName>
    </recommendedName>
</protein>
<dbReference type="SUPFAM" id="SSF56112">
    <property type="entry name" value="Protein kinase-like (PK-like)"/>
    <property type="match status" value="1"/>
</dbReference>
<feature type="transmembrane region" description="Helical" evidence="1">
    <location>
        <begin position="137"/>
        <end position="155"/>
    </location>
</feature>
<dbReference type="SUPFAM" id="SSF47954">
    <property type="entry name" value="Cyclin-like"/>
    <property type="match status" value="1"/>
</dbReference>
<accession>A0A6C0J946</accession>
<dbReference type="EMBL" id="MN740327">
    <property type="protein sequence ID" value="QHU00528.1"/>
    <property type="molecule type" value="Genomic_DNA"/>
</dbReference>
<reference evidence="3" key="1">
    <citation type="journal article" date="2020" name="Nature">
        <title>Giant virus diversity and host interactions through global metagenomics.</title>
        <authorList>
            <person name="Schulz F."/>
            <person name="Roux S."/>
            <person name="Paez-Espino D."/>
            <person name="Jungbluth S."/>
            <person name="Walsh D.A."/>
            <person name="Denef V.J."/>
            <person name="McMahon K.D."/>
            <person name="Konstantinidis K.T."/>
            <person name="Eloe-Fadrosh E.A."/>
            <person name="Kyrpides N.C."/>
            <person name="Woyke T."/>
        </authorList>
    </citation>
    <scope>NUCLEOTIDE SEQUENCE</scope>
    <source>
        <strain evidence="3">GVMAG-M-3300025860-20</strain>
    </source>
</reference>
<dbReference type="Pfam" id="PF00134">
    <property type="entry name" value="Cyclin_N"/>
    <property type="match status" value="1"/>
</dbReference>
<dbReference type="AlphaFoldDB" id="A0A6C0J946"/>
<dbReference type="InterPro" id="IPR036915">
    <property type="entry name" value="Cyclin-like_sf"/>
</dbReference>
<dbReference type="InterPro" id="IPR011009">
    <property type="entry name" value="Kinase-like_dom_sf"/>
</dbReference>
<keyword evidence="1" id="KW-1133">Transmembrane helix</keyword>
<evidence type="ECO:0000313" key="3">
    <source>
        <dbReference type="EMBL" id="QHU00528.1"/>
    </source>
</evidence>